<accession>A0AAF0DLU7</accession>
<dbReference type="EMBL" id="CP120629">
    <property type="protein sequence ID" value="WEW60022.1"/>
    <property type="molecule type" value="Genomic_DNA"/>
</dbReference>
<dbReference type="GO" id="GO:0006078">
    <property type="term" value="P:(1-&gt;6)-beta-D-glucan biosynthetic process"/>
    <property type="evidence" value="ECO:0007669"/>
    <property type="project" value="TreeGrafter"/>
</dbReference>
<evidence type="ECO:0000256" key="6">
    <source>
        <dbReference type="ARBA" id="ARBA00022824"/>
    </source>
</evidence>
<evidence type="ECO:0000313" key="12">
    <source>
        <dbReference type="EMBL" id="WEW60022.1"/>
    </source>
</evidence>
<protein>
    <recommendedName>
        <fullName evidence="3">Protein BIG1</fullName>
    </recommendedName>
</protein>
<sequence>MKPPNFGLLILGSAASAGAFRDTSPFFFFSTHGFDTKSRQVASSTAVQDDVYNKLLSCPSDFYIIASQPGVHVLDYNARKSAPRLREKVLKKDGAVRSSFTVSEVVGDFDTEGLVSMLESRCAADSISLNGASGSFPSLSHRGRPQVVRVGFPELPEGSNRAETLLDYDLSLATIIDHLPVTNYTVIYATTARGSAHSDSDTLKTQDPLHAQLKREPDSSNSKKSDNRALFEKYQFLSPGIFMGLMVVLFFLLLVYIGISGLSSVKISYAAFDKANGPAAAAAKKQQ</sequence>
<dbReference type="GO" id="GO:0005789">
    <property type="term" value="C:endoplasmic reticulum membrane"/>
    <property type="evidence" value="ECO:0007669"/>
    <property type="project" value="UniProtKB-SubCell"/>
</dbReference>
<gene>
    <name evidence="12" type="ORF">PRK78_005505</name>
</gene>
<evidence type="ECO:0000256" key="10">
    <source>
        <dbReference type="SAM" id="Phobius"/>
    </source>
</evidence>
<dbReference type="GO" id="GO:0071555">
    <property type="term" value="P:cell wall organization"/>
    <property type="evidence" value="ECO:0007669"/>
    <property type="project" value="UniProtKB-KW"/>
</dbReference>
<feature type="domain" description="V-type proton ATPase subunit S1/VOA1 transmembrane" evidence="11">
    <location>
        <begin position="235"/>
        <end position="274"/>
    </location>
</feature>
<evidence type="ECO:0000256" key="8">
    <source>
        <dbReference type="ARBA" id="ARBA00023136"/>
    </source>
</evidence>
<feature type="transmembrane region" description="Helical" evidence="10">
    <location>
        <begin position="236"/>
        <end position="259"/>
    </location>
</feature>
<evidence type="ECO:0000256" key="2">
    <source>
        <dbReference type="ARBA" id="ARBA00008203"/>
    </source>
</evidence>
<name>A0AAF0DLU7_9EURO</name>
<dbReference type="PANTHER" id="PTHR28285:SF1">
    <property type="entry name" value="PROTEIN BIG1"/>
    <property type="match status" value="1"/>
</dbReference>
<evidence type="ECO:0000256" key="5">
    <source>
        <dbReference type="ARBA" id="ARBA00022729"/>
    </source>
</evidence>
<keyword evidence="6" id="KW-0256">Endoplasmic reticulum</keyword>
<keyword evidence="8 10" id="KW-0472">Membrane</keyword>
<dbReference type="Pfam" id="PF20520">
    <property type="entry name" value="Ac45-VOA1_TM"/>
    <property type="match status" value="1"/>
</dbReference>
<dbReference type="GO" id="GO:0009272">
    <property type="term" value="P:fungal-type cell wall biogenesis"/>
    <property type="evidence" value="ECO:0007669"/>
    <property type="project" value="TreeGrafter"/>
</dbReference>
<dbReference type="AlphaFoldDB" id="A0AAF0DLU7"/>
<evidence type="ECO:0000256" key="4">
    <source>
        <dbReference type="ARBA" id="ARBA00022692"/>
    </source>
</evidence>
<evidence type="ECO:0000256" key="9">
    <source>
        <dbReference type="ARBA" id="ARBA00023316"/>
    </source>
</evidence>
<reference evidence="12" key="1">
    <citation type="submission" date="2023-03" db="EMBL/GenBank/DDBJ databases">
        <title>Emydomyces testavorans Genome Sequence.</title>
        <authorList>
            <person name="Hoyer L."/>
        </authorList>
    </citation>
    <scope>NUCLEOTIDE SEQUENCE</scope>
    <source>
        <strain evidence="12">16-2883</strain>
    </source>
</reference>
<keyword evidence="9" id="KW-0961">Cell wall biogenesis/degradation</keyword>
<dbReference type="InterPro" id="IPR046756">
    <property type="entry name" value="VAS1/VOA1_TM"/>
</dbReference>
<evidence type="ECO:0000259" key="11">
    <source>
        <dbReference type="Pfam" id="PF20520"/>
    </source>
</evidence>
<comment type="similarity">
    <text evidence="2">Belongs to the BIG1 family.</text>
</comment>
<dbReference type="Proteomes" id="UP001219355">
    <property type="component" value="Chromosome 3"/>
</dbReference>
<dbReference type="PANTHER" id="PTHR28285">
    <property type="entry name" value="PROTEIN BIG1"/>
    <property type="match status" value="1"/>
</dbReference>
<keyword evidence="4 10" id="KW-0812">Transmembrane</keyword>
<organism evidence="12 13">
    <name type="scientific">Emydomyces testavorans</name>
    <dbReference type="NCBI Taxonomy" id="2070801"/>
    <lineage>
        <taxon>Eukaryota</taxon>
        <taxon>Fungi</taxon>
        <taxon>Dikarya</taxon>
        <taxon>Ascomycota</taxon>
        <taxon>Pezizomycotina</taxon>
        <taxon>Eurotiomycetes</taxon>
        <taxon>Eurotiomycetidae</taxon>
        <taxon>Onygenales</taxon>
        <taxon>Nannizziopsiaceae</taxon>
        <taxon>Emydomyces</taxon>
    </lineage>
</organism>
<proteinExistence type="inferred from homology"/>
<keyword evidence="7 10" id="KW-1133">Transmembrane helix</keyword>
<dbReference type="InterPro" id="IPR037654">
    <property type="entry name" value="Big1"/>
</dbReference>
<evidence type="ECO:0000313" key="13">
    <source>
        <dbReference type="Proteomes" id="UP001219355"/>
    </source>
</evidence>
<keyword evidence="13" id="KW-1185">Reference proteome</keyword>
<evidence type="ECO:0000256" key="7">
    <source>
        <dbReference type="ARBA" id="ARBA00022989"/>
    </source>
</evidence>
<keyword evidence="5" id="KW-0732">Signal</keyword>
<evidence type="ECO:0000256" key="1">
    <source>
        <dbReference type="ARBA" id="ARBA00004115"/>
    </source>
</evidence>
<evidence type="ECO:0000256" key="3">
    <source>
        <dbReference type="ARBA" id="ARBA00022089"/>
    </source>
</evidence>
<comment type="subcellular location">
    <subcellularLocation>
        <location evidence="1">Endoplasmic reticulum membrane</location>
        <topology evidence="1">Single-pass type I membrane protein</topology>
    </subcellularLocation>
</comment>